<keyword evidence="1" id="KW-0436">Ligase</keyword>
<gene>
    <name evidence="5" type="ORF">CTAYLR_003791</name>
</gene>
<proteinExistence type="predicted"/>
<evidence type="ECO:0008006" key="7">
    <source>
        <dbReference type="Google" id="ProtNLM"/>
    </source>
</evidence>
<dbReference type="GO" id="GO:0005524">
    <property type="term" value="F:ATP binding"/>
    <property type="evidence" value="ECO:0007669"/>
    <property type="project" value="UniProtKB-KW"/>
</dbReference>
<dbReference type="Gene3D" id="3.30.470.20">
    <property type="entry name" value="ATP-grasp fold, B domain"/>
    <property type="match status" value="1"/>
</dbReference>
<evidence type="ECO:0000256" key="3">
    <source>
        <dbReference type="ARBA" id="ARBA00022840"/>
    </source>
</evidence>
<dbReference type="GO" id="GO:0036064">
    <property type="term" value="C:ciliary basal body"/>
    <property type="evidence" value="ECO:0007669"/>
    <property type="project" value="TreeGrafter"/>
</dbReference>
<feature type="compositionally biased region" description="Basic residues" evidence="4">
    <location>
        <begin position="142"/>
        <end position="152"/>
    </location>
</feature>
<name>A0AAD7UD16_9STRA</name>
<evidence type="ECO:0000256" key="1">
    <source>
        <dbReference type="ARBA" id="ARBA00022598"/>
    </source>
</evidence>
<dbReference type="EMBL" id="JAQMWT010000370">
    <property type="protein sequence ID" value="KAJ8602729.1"/>
    <property type="molecule type" value="Genomic_DNA"/>
</dbReference>
<feature type="region of interest" description="Disordered" evidence="4">
    <location>
        <begin position="142"/>
        <end position="386"/>
    </location>
</feature>
<evidence type="ECO:0000256" key="2">
    <source>
        <dbReference type="ARBA" id="ARBA00022741"/>
    </source>
</evidence>
<organism evidence="5 6">
    <name type="scientific">Chrysophaeum taylorii</name>
    <dbReference type="NCBI Taxonomy" id="2483200"/>
    <lineage>
        <taxon>Eukaryota</taxon>
        <taxon>Sar</taxon>
        <taxon>Stramenopiles</taxon>
        <taxon>Ochrophyta</taxon>
        <taxon>Pelagophyceae</taxon>
        <taxon>Pelagomonadales</taxon>
        <taxon>Pelagomonadaceae</taxon>
        <taxon>Chrysophaeum</taxon>
    </lineage>
</organism>
<feature type="compositionally biased region" description="Low complexity" evidence="4">
    <location>
        <begin position="273"/>
        <end position="309"/>
    </location>
</feature>
<feature type="compositionally biased region" description="Low complexity" evidence="4">
    <location>
        <begin position="343"/>
        <end position="353"/>
    </location>
</feature>
<protein>
    <recommendedName>
        <fullName evidence="7">Tubulin-tyrosine ligase family protein</fullName>
    </recommendedName>
</protein>
<dbReference type="GO" id="GO:0070740">
    <property type="term" value="F:tubulin-glutamic acid ligase activity"/>
    <property type="evidence" value="ECO:0007669"/>
    <property type="project" value="TreeGrafter"/>
</dbReference>
<dbReference type="GO" id="GO:0015631">
    <property type="term" value="F:tubulin binding"/>
    <property type="evidence" value="ECO:0007669"/>
    <property type="project" value="TreeGrafter"/>
</dbReference>
<dbReference type="Proteomes" id="UP001230188">
    <property type="component" value="Unassembled WGS sequence"/>
</dbReference>
<dbReference type="PROSITE" id="PS51221">
    <property type="entry name" value="TTL"/>
    <property type="match status" value="1"/>
</dbReference>
<feature type="compositionally biased region" description="Basic and acidic residues" evidence="4">
    <location>
        <begin position="252"/>
        <end position="270"/>
    </location>
</feature>
<dbReference type="InterPro" id="IPR004344">
    <property type="entry name" value="TTL/TTLL_fam"/>
</dbReference>
<dbReference type="PANTHER" id="PTHR12241">
    <property type="entry name" value="TUBULIN POLYGLUTAMYLASE"/>
    <property type="match status" value="1"/>
</dbReference>
<evidence type="ECO:0000256" key="4">
    <source>
        <dbReference type="SAM" id="MobiDB-lite"/>
    </source>
</evidence>
<feature type="compositionally biased region" description="Basic and acidic residues" evidence="4">
    <location>
        <begin position="357"/>
        <end position="374"/>
    </location>
</feature>
<keyword evidence="2" id="KW-0547">Nucleotide-binding</keyword>
<keyword evidence="3" id="KW-0067">ATP-binding</keyword>
<comment type="caution">
    <text evidence="5">The sequence shown here is derived from an EMBL/GenBank/DDBJ whole genome shotgun (WGS) entry which is preliminary data.</text>
</comment>
<keyword evidence="6" id="KW-1185">Reference proteome</keyword>
<reference evidence="5" key="1">
    <citation type="submission" date="2023-01" db="EMBL/GenBank/DDBJ databases">
        <title>Metagenome sequencing of chrysophaentin producing Chrysophaeum taylorii.</title>
        <authorList>
            <person name="Davison J."/>
            <person name="Bewley C."/>
        </authorList>
    </citation>
    <scope>NUCLEOTIDE SEQUENCE</scope>
    <source>
        <strain evidence="5">NIES-1699</strain>
    </source>
</reference>
<feature type="compositionally biased region" description="Acidic residues" evidence="4">
    <location>
        <begin position="311"/>
        <end position="333"/>
    </location>
</feature>
<evidence type="ECO:0000313" key="5">
    <source>
        <dbReference type="EMBL" id="KAJ8602729.1"/>
    </source>
</evidence>
<sequence length="949" mass="105034">MRAARAAAAAAPPPAGAAATTSSDDDVLIQLDHIPGAATDRLEHLQSCSHLFADDEGPLGAYVRRQDEAIREELRKRRSLGQSTRRLEEEASSSSWGKTFVVAGGDGGLARRAREQQQRKKICRGKAVVLAVDQQRRERRKAAISRLQARRQQRIDQRAIRRRRRAGRLGKTNAPRPTCSSSSSSDSESVSDDDDEDAPSFACSERQGAPGDAESGLELSRLRVALEPEEEEAVEADARRETPPKSLQEAIVEPRADARRETEAPAKFDEEAASSAASLEAPLSTTTTTTESAEVVVVVPTEEAPPSTTFVDDDDELEVTAEDARLEEEEEEQLPQVSPPTGQQDAQAAAAAAENDDSARARETTRLDEGKEESVSPQNIKESELDTQEVALVPRGEDRITEGVLSTTTTAAAAAAAAAGAEEEGAEKGRGEKSSLSPMMFLAKRKMIDFGLVHGEWCSIFSQWSRCAKKRHRPPPGDVRVAMARQWRLYAAFEAIMADYGAVFGEQSDGSKEVYAGDSSALHFRVNSSRPEVFDIVSQVLGQCADWVELPSGLGLKTTWNLLWTWSKPRIDYAHLLAWQRVNHYPNSRQLTRKDLFARAVGRYQKLVSVAPESTARRLAGAFDIVPKTFLLPQDYVGFVDAWRAKPPGSLWIMKPVGLSRGRGISLASDLEDVRYSEPVVIQEYLAAPLLLDSHKFDLRLYVLVTSFSPLEVFIYRSGFARVATREYSIDSLRDKIVHLTNASIQRKSGESCAPLRFASPEEAGGTKCSLEYLRRRLEATRAVERGWFDDAWREICILVLKSLVCVEDSIPHQPNSFEVFGYDVILDQGMRPWLLEVNASPSMARDTRLDCLIKEAMIRDTVGLVAPLRYDRARLVEVMDRRLRAAEARRAYDERLLNADLNLILLGVPRRYGEPPSTPGAYEQLAPGPLHDYVRRIKRSIITTAATS</sequence>
<dbReference type="Pfam" id="PF03133">
    <property type="entry name" value="TTL"/>
    <property type="match status" value="1"/>
</dbReference>
<dbReference type="PANTHER" id="PTHR12241:SF155">
    <property type="entry name" value="TUBULIN-TYROSINE LIGASE FAMILY PROTEIN"/>
    <property type="match status" value="1"/>
</dbReference>
<dbReference type="SUPFAM" id="SSF56059">
    <property type="entry name" value="Glutathione synthetase ATP-binding domain-like"/>
    <property type="match status" value="1"/>
</dbReference>
<dbReference type="GO" id="GO:0000226">
    <property type="term" value="P:microtubule cytoskeleton organization"/>
    <property type="evidence" value="ECO:0007669"/>
    <property type="project" value="TreeGrafter"/>
</dbReference>
<feature type="compositionally biased region" description="Acidic residues" evidence="4">
    <location>
        <begin position="189"/>
        <end position="198"/>
    </location>
</feature>
<feature type="region of interest" description="Disordered" evidence="4">
    <location>
        <begin position="1"/>
        <end position="24"/>
    </location>
</feature>
<dbReference type="AlphaFoldDB" id="A0AAD7UD16"/>
<evidence type="ECO:0000313" key="6">
    <source>
        <dbReference type="Proteomes" id="UP001230188"/>
    </source>
</evidence>
<feature type="compositionally biased region" description="Low complexity" evidence="4">
    <location>
        <begin position="1"/>
        <end position="10"/>
    </location>
</feature>
<accession>A0AAD7UD16</accession>